<dbReference type="EMBL" id="JBALHR010000003">
    <property type="protein sequence ID" value="MEH7827972.1"/>
    <property type="molecule type" value="Genomic_DNA"/>
</dbReference>
<sequence length="486" mass="52520">MPQDWISTGIPNAILRDGWWLDDQPPETTPETPPARRPGRRALWSAAGLVILADALFWQHEAGLSLVLFGATIFAAAALCRGRRDGVLAPAILLGISFLPVVEHLQVLSLLFWMAGLLVALGWLAFGSQGAAAGARSLLARSPIAGLALLEAEFRAARTAGATWKSGQILRGWALPIGGGLLLLGLLAEANPVLERWLGEALASPDPSLAMRGMFWAGSGLILLPLLLPPAPRPQNRTIFAAPRGIFGVNAASVSRALVLFNLILAVQTAMDAAFLWTGAELPPGTSHAAYAHRGAYPLLVTALLAGAFALAARPWTDEHRGLRLLLLLWLVQNMALVGSALLRLDLYVDAFGVTYLRAHAAIWMALVAAGLGLTLAQIALRRDNGWLLHRAAALGIVTLYLCCFINFADLIVRETLRRGAPIDSYYLCETLGPTAAAALMDARIGCRIDPPETQDWRDWGFRDWRVRRYVKALEDGLHENPDRGR</sequence>
<feature type="transmembrane region" description="Helical" evidence="1">
    <location>
        <begin position="64"/>
        <end position="80"/>
    </location>
</feature>
<feature type="transmembrane region" description="Helical" evidence="1">
    <location>
        <begin position="325"/>
        <end position="343"/>
    </location>
</feature>
<feature type="transmembrane region" description="Helical" evidence="1">
    <location>
        <begin position="296"/>
        <end position="313"/>
    </location>
</feature>
<keyword evidence="1" id="KW-0472">Membrane</keyword>
<organism evidence="2 3">
    <name type="scientific">Gemmobacter denitrificans</name>
    <dbReference type="NCBI Taxonomy" id="3123040"/>
    <lineage>
        <taxon>Bacteria</taxon>
        <taxon>Pseudomonadati</taxon>
        <taxon>Pseudomonadota</taxon>
        <taxon>Alphaproteobacteria</taxon>
        <taxon>Rhodobacterales</taxon>
        <taxon>Paracoccaceae</taxon>
        <taxon>Gemmobacter</taxon>
    </lineage>
</organism>
<keyword evidence="1" id="KW-1133">Transmembrane helix</keyword>
<feature type="transmembrane region" description="Helical" evidence="1">
    <location>
        <begin position="363"/>
        <end position="381"/>
    </location>
</feature>
<dbReference type="InterPro" id="IPR025291">
    <property type="entry name" value="DUF4153"/>
</dbReference>
<keyword evidence="1" id="KW-0812">Transmembrane</keyword>
<protein>
    <submittedName>
        <fullName evidence="2">DUF4173 domain-containing protein</fullName>
    </submittedName>
</protein>
<accession>A0ABU8BTG3</accession>
<evidence type="ECO:0000313" key="2">
    <source>
        <dbReference type="EMBL" id="MEH7827972.1"/>
    </source>
</evidence>
<keyword evidence="3" id="KW-1185">Reference proteome</keyword>
<feature type="transmembrane region" description="Helical" evidence="1">
    <location>
        <begin position="173"/>
        <end position="194"/>
    </location>
</feature>
<proteinExistence type="predicted"/>
<feature type="transmembrane region" description="Helical" evidence="1">
    <location>
        <begin position="87"/>
        <end position="105"/>
    </location>
</feature>
<feature type="transmembrane region" description="Helical" evidence="1">
    <location>
        <begin position="214"/>
        <end position="232"/>
    </location>
</feature>
<dbReference type="Proteomes" id="UP001431963">
    <property type="component" value="Unassembled WGS sequence"/>
</dbReference>
<name>A0ABU8BTG3_9RHOB</name>
<reference evidence="2" key="1">
    <citation type="submission" date="2024-02" db="EMBL/GenBank/DDBJ databases">
        <title>Genome sequences of strain Gemmobacter sp. JM10B15.</title>
        <authorList>
            <person name="Zhang M."/>
        </authorList>
    </citation>
    <scope>NUCLEOTIDE SEQUENCE</scope>
    <source>
        <strain evidence="2">JM10B15</strain>
    </source>
</reference>
<gene>
    <name evidence="2" type="ORF">V6590_07415</name>
</gene>
<evidence type="ECO:0000313" key="3">
    <source>
        <dbReference type="Proteomes" id="UP001431963"/>
    </source>
</evidence>
<feature type="transmembrane region" description="Helical" evidence="1">
    <location>
        <begin position="111"/>
        <end position="132"/>
    </location>
</feature>
<evidence type="ECO:0000256" key="1">
    <source>
        <dbReference type="SAM" id="Phobius"/>
    </source>
</evidence>
<dbReference type="Pfam" id="PF13687">
    <property type="entry name" value="DUF4153"/>
    <property type="match status" value="1"/>
</dbReference>
<feature type="transmembrane region" description="Helical" evidence="1">
    <location>
        <begin position="253"/>
        <end position="276"/>
    </location>
</feature>
<dbReference type="RefSeq" id="WP_335421444.1">
    <property type="nucleotide sequence ID" value="NZ_JBALHR010000003.1"/>
</dbReference>
<feature type="transmembrane region" description="Helical" evidence="1">
    <location>
        <begin position="388"/>
        <end position="409"/>
    </location>
</feature>
<comment type="caution">
    <text evidence="2">The sequence shown here is derived from an EMBL/GenBank/DDBJ whole genome shotgun (WGS) entry which is preliminary data.</text>
</comment>